<dbReference type="EMBL" id="OOIP01000011">
    <property type="protein sequence ID" value="SPO38727.1"/>
    <property type="molecule type" value="Genomic_DNA"/>
</dbReference>
<dbReference type="Proteomes" id="UP000323386">
    <property type="component" value="Unassembled WGS sequence"/>
</dbReference>
<sequence>MGTIRTAYASQPAAERLMDMGRYGSYRQHDAHRPRPLPLPLVCVVGQPPLARGALSSSASSRLARRKQTERRRAYVRAGADGPSSKLIVPLQKNVWRVEATLKIFRPLAACVPASRAHQADEGRTSARKQPGKAKKAVPCLGGRAMSIPLNPSLGDSKQACLLMPVTPLPGVVVVVLLPRPFLDRRSGVAQFLTCRARYYESGSRSGAAWGNVSVVWRAESAKPTGGLRDASDLARELPSSRVHYFELRTFRGRWQLAWLCAGLNETVLPGVGAFPGHQGWPMCRRQYLAPFQPPALITRCKRGAACGVLSRAQHKRNEVSAKGCGHDGLASSAGWLECRGGGWMPTASEVGRRCPLCLATTSLEGPSSSLSLPSYKPAWHTSCRYVLCMYDESRARLSACGGPLPSCAVEYRGEASAASTVDAASDATASALATGNRGG</sequence>
<name>A0A5C3F4W2_9BASI</name>
<feature type="region of interest" description="Disordered" evidence="1">
    <location>
        <begin position="53"/>
        <end position="77"/>
    </location>
</feature>
<keyword evidence="3" id="KW-1185">Reference proteome</keyword>
<feature type="compositionally biased region" description="Low complexity" evidence="1">
    <location>
        <begin position="53"/>
        <end position="62"/>
    </location>
</feature>
<organism evidence="2 3">
    <name type="scientific">Pseudozyma flocculosa</name>
    <dbReference type="NCBI Taxonomy" id="84751"/>
    <lineage>
        <taxon>Eukaryota</taxon>
        <taxon>Fungi</taxon>
        <taxon>Dikarya</taxon>
        <taxon>Basidiomycota</taxon>
        <taxon>Ustilaginomycotina</taxon>
        <taxon>Ustilaginomycetes</taxon>
        <taxon>Ustilaginales</taxon>
        <taxon>Ustilaginaceae</taxon>
        <taxon>Pseudozyma</taxon>
    </lineage>
</organism>
<evidence type="ECO:0000313" key="2">
    <source>
        <dbReference type="EMBL" id="SPO38727.1"/>
    </source>
</evidence>
<dbReference type="AlphaFoldDB" id="A0A5C3F4W2"/>
<proteinExistence type="predicted"/>
<accession>A0A5C3F4W2</accession>
<reference evidence="2 3" key="1">
    <citation type="submission" date="2018-03" db="EMBL/GenBank/DDBJ databases">
        <authorList>
            <person name="Guldener U."/>
        </authorList>
    </citation>
    <scope>NUCLEOTIDE SEQUENCE [LARGE SCALE GENOMIC DNA]</scope>
    <source>
        <strain evidence="2 3">DAOM196992</strain>
    </source>
</reference>
<evidence type="ECO:0000256" key="1">
    <source>
        <dbReference type="SAM" id="MobiDB-lite"/>
    </source>
</evidence>
<protein>
    <submittedName>
        <fullName evidence="2">Uncharacterized protein</fullName>
    </submittedName>
</protein>
<evidence type="ECO:0000313" key="3">
    <source>
        <dbReference type="Proteomes" id="UP000323386"/>
    </source>
</evidence>
<gene>
    <name evidence="2" type="ORF">PSFLO_04206</name>
</gene>